<evidence type="ECO:0000313" key="1">
    <source>
        <dbReference type="EMBL" id="MBP2450513.1"/>
    </source>
</evidence>
<keyword evidence="2" id="KW-1185">Reference proteome</keyword>
<gene>
    <name evidence="1" type="ORF">JOF57_000398</name>
</gene>
<proteinExistence type="predicted"/>
<comment type="caution">
    <text evidence="1">The sequence shown here is derived from an EMBL/GenBank/DDBJ whole genome shotgun (WGS) entry which is preliminary data.</text>
</comment>
<dbReference type="Proteomes" id="UP000694460">
    <property type="component" value="Unassembled WGS sequence"/>
</dbReference>
<sequence>MNDWESTADKLGGISRTMVFQLWASGALASVKIGRRRFSTDAQIGEYISRLEGAA</sequence>
<protein>
    <recommendedName>
        <fullName evidence="3">Helix-turn-helix domain-containing protein</fullName>
    </recommendedName>
</protein>
<organism evidence="1 2">
    <name type="scientific">Mycolicibacterium lutetiense</name>
    <dbReference type="NCBI Taxonomy" id="1641992"/>
    <lineage>
        <taxon>Bacteria</taxon>
        <taxon>Bacillati</taxon>
        <taxon>Actinomycetota</taxon>
        <taxon>Actinomycetes</taxon>
        <taxon>Mycobacteriales</taxon>
        <taxon>Mycobacteriaceae</taxon>
        <taxon>Mycolicibacterium</taxon>
    </lineage>
</organism>
<dbReference type="EMBL" id="JAGIOP010000001">
    <property type="protein sequence ID" value="MBP2450513.1"/>
    <property type="molecule type" value="Genomic_DNA"/>
</dbReference>
<name>A0ABS4ZLZ0_9MYCO</name>
<reference evidence="1 2" key="1">
    <citation type="submission" date="2021-03" db="EMBL/GenBank/DDBJ databases">
        <title>Sequencing the genomes of 1000 actinobacteria strains.</title>
        <authorList>
            <person name="Klenk H.-P."/>
        </authorList>
    </citation>
    <scope>NUCLEOTIDE SEQUENCE [LARGE SCALE GENOMIC DNA]</scope>
    <source>
        <strain evidence="1 2">DSM 46713</strain>
    </source>
</reference>
<evidence type="ECO:0000313" key="2">
    <source>
        <dbReference type="Proteomes" id="UP000694460"/>
    </source>
</evidence>
<accession>A0ABS4ZLZ0</accession>
<evidence type="ECO:0008006" key="3">
    <source>
        <dbReference type="Google" id="ProtNLM"/>
    </source>
</evidence>
<dbReference type="RefSeq" id="WP_209913121.1">
    <property type="nucleotide sequence ID" value="NZ_JAGIOP010000001.1"/>
</dbReference>